<evidence type="ECO:0000259" key="8">
    <source>
        <dbReference type="Pfam" id="PF18565"/>
    </source>
</evidence>
<dbReference type="GO" id="GO:0005975">
    <property type="term" value="P:carbohydrate metabolic process"/>
    <property type="evidence" value="ECO:0007669"/>
    <property type="project" value="InterPro"/>
</dbReference>
<evidence type="ECO:0000259" key="7">
    <source>
        <dbReference type="Pfam" id="PF02837"/>
    </source>
</evidence>
<sequence>MLFKIKHPAWILSAAFFLSGLHLTVAQQQVSPAFSTAGFYTIPETGREVFSMNPVWRFFRGDAADAYRPDYADTSWQVVHLPHGIEVLPEEASGGVNYQGVAWYRKHFEVPEGLEGKKLFLHFEAIMGKSVIWLNGQELNSHYGGYLPAVVDITEFVNHDGYNVIAVKADNSDDPEYPPGKPQDMLDFCYFGGIYRDCWLIAHNKTYITDPNYDGIEARGGLFISFGQISEQRAEVLLQLHIKNELRQRFSGKAVFRLKTGDGQMVGQSVKRLGISPGKDQTVSGRIEVIEPSLWLPEAPYLYNLEVLVLDAQGRPVDGYMQKTGIRSIEFRGSDGLWLNGKLYPQPLIGANRHQDFALIGNALPNSVHWRDAKKLRDAGLKVVRNAHYPQDPAFMDACDELGLFVIVNTPGWQFWNENPVFEERIYQNIRDMIRRDRNHPCVLMWEPVLNETWYPEHFARNTRDLVLAEYPFRYCYTVCDAEARGNEYFPVLYAHPRDGDADRALKHTDPSKTYFTREWGDNVDDWNSHNSPSRVHRSWGESAMLTQAQHYAHPPYTYTSLHTLYQTGRQHVGGCLWHPFDHNRGYHPDPFYGGIMDAFRQPKTSYHLFRSQQNPAESGPMVYIAHEMTPFSPDDITVYSNCETVRLTIGATGQVLEQDHTEKSAGLPYPPFVFKDSYRFMDDKVLAMDNQHVKVYLQAEGIIGGKVVATQHKLPARRPSRLLLRADNENMPLLAGGSDCVTVIAFVADDYGNIKRLNNEDILFEIAGEGSLIGNSQTGINPAKVNWGTAAALVRSGLNPGTIIVKASVIPSGGHKPLSAILEIKTYEPYHRQVFDQQTAGMQKSRQDMVNSNIDGTREELQLENERLRRELNLIKLKEVERQQKEFGEKPE</sequence>
<dbReference type="EMBL" id="VSSQ01000073">
    <property type="protein sequence ID" value="MPL73476.1"/>
    <property type="molecule type" value="Genomic_DNA"/>
</dbReference>
<feature type="coiled-coil region" evidence="4">
    <location>
        <begin position="852"/>
        <end position="879"/>
    </location>
</feature>
<evidence type="ECO:0000259" key="5">
    <source>
        <dbReference type="Pfam" id="PF00703"/>
    </source>
</evidence>
<dbReference type="PANTHER" id="PTHR42732">
    <property type="entry name" value="BETA-GALACTOSIDASE"/>
    <property type="match status" value="1"/>
</dbReference>
<protein>
    <submittedName>
        <fullName evidence="9">Beta-galactosidase</fullName>
        <ecNumber evidence="9">3.2.1.23</ecNumber>
    </submittedName>
</protein>
<dbReference type="InterPro" id="IPR036156">
    <property type="entry name" value="Beta-gal/glucu_dom_sf"/>
</dbReference>
<reference evidence="9" key="1">
    <citation type="submission" date="2019-08" db="EMBL/GenBank/DDBJ databases">
        <authorList>
            <person name="Kucharzyk K."/>
            <person name="Murdoch R.W."/>
            <person name="Higgins S."/>
            <person name="Loffler F."/>
        </authorList>
    </citation>
    <scope>NUCLEOTIDE SEQUENCE</scope>
</reference>
<dbReference type="InterPro" id="IPR017853">
    <property type="entry name" value="GH"/>
</dbReference>
<dbReference type="InterPro" id="IPR006102">
    <property type="entry name" value="Ig-like_GH2"/>
</dbReference>
<dbReference type="AlphaFoldDB" id="A0A644U2J3"/>
<feature type="domain" description="Glycoside hydrolase family 2 catalytic" evidence="6">
    <location>
        <begin position="336"/>
        <end position="460"/>
    </location>
</feature>
<keyword evidence="3 9" id="KW-0326">Glycosidase</keyword>
<evidence type="ECO:0000256" key="3">
    <source>
        <dbReference type="ARBA" id="ARBA00023295"/>
    </source>
</evidence>
<comment type="caution">
    <text evidence="9">The sequence shown here is derived from an EMBL/GenBank/DDBJ whole genome shotgun (WGS) entry which is preliminary data.</text>
</comment>
<dbReference type="SUPFAM" id="SSF51445">
    <property type="entry name" value="(Trans)glycosidases"/>
    <property type="match status" value="1"/>
</dbReference>
<keyword evidence="4" id="KW-0175">Coiled coil</keyword>
<feature type="domain" description="Glycoside hydrolase family 2 immunoglobulin-like beta-sandwich" evidence="5">
    <location>
        <begin position="230"/>
        <end position="327"/>
    </location>
</feature>
<dbReference type="EC" id="3.2.1.23" evidence="9"/>
<evidence type="ECO:0000256" key="1">
    <source>
        <dbReference type="ARBA" id="ARBA00007401"/>
    </source>
</evidence>
<dbReference type="SUPFAM" id="SSF49785">
    <property type="entry name" value="Galactose-binding domain-like"/>
    <property type="match status" value="1"/>
</dbReference>
<dbReference type="Pfam" id="PF02836">
    <property type="entry name" value="Glyco_hydro_2_C"/>
    <property type="match status" value="1"/>
</dbReference>
<name>A0A644U2J3_9ZZZZ</name>
<evidence type="ECO:0000313" key="9">
    <source>
        <dbReference type="EMBL" id="MPL73476.1"/>
    </source>
</evidence>
<feature type="domain" description="Glycoside hydrolase family 2" evidence="8">
    <location>
        <begin position="726"/>
        <end position="809"/>
    </location>
</feature>
<organism evidence="9">
    <name type="scientific">bioreactor metagenome</name>
    <dbReference type="NCBI Taxonomy" id="1076179"/>
    <lineage>
        <taxon>unclassified sequences</taxon>
        <taxon>metagenomes</taxon>
        <taxon>ecological metagenomes</taxon>
    </lineage>
</organism>
<dbReference type="InterPro" id="IPR008979">
    <property type="entry name" value="Galactose-bd-like_sf"/>
</dbReference>
<dbReference type="Pfam" id="PF18565">
    <property type="entry name" value="Glyco_hydro2_C5"/>
    <property type="match status" value="1"/>
</dbReference>
<evidence type="ECO:0000259" key="6">
    <source>
        <dbReference type="Pfam" id="PF02836"/>
    </source>
</evidence>
<dbReference type="InterPro" id="IPR040605">
    <property type="entry name" value="Glyco_hydro2_dom5"/>
</dbReference>
<dbReference type="InterPro" id="IPR013783">
    <property type="entry name" value="Ig-like_fold"/>
</dbReference>
<dbReference type="Pfam" id="PF02837">
    <property type="entry name" value="Glyco_hydro_2_N"/>
    <property type="match status" value="1"/>
</dbReference>
<keyword evidence="2 9" id="KW-0378">Hydrolase</keyword>
<dbReference type="Gene3D" id="2.60.40.10">
    <property type="entry name" value="Immunoglobulins"/>
    <property type="match status" value="2"/>
</dbReference>
<dbReference type="Gene3D" id="2.60.120.260">
    <property type="entry name" value="Galactose-binding domain-like"/>
    <property type="match status" value="1"/>
</dbReference>
<gene>
    <name evidence="9" type="primary">lacZ_2</name>
    <name evidence="9" type="ORF">SDC9_19276</name>
</gene>
<dbReference type="InterPro" id="IPR006103">
    <property type="entry name" value="Glyco_hydro_2_cat"/>
</dbReference>
<dbReference type="PANTHER" id="PTHR42732:SF1">
    <property type="entry name" value="BETA-MANNOSIDASE"/>
    <property type="match status" value="1"/>
</dbReference>
<dbReference type="Gene3D" id="3.20.20.80">
    <property type="entry name" value="Glycosidases"/>
    <property type="match status" value="1"/>
</dbReference>
<proteinExistence type="inferred from homology"/>
<accession>A0A644U2J3</accession>
<evidence type="ECO:0000256" key="2">
    <source>
        <dbReference type="ARBA" id="ARBA00022801"/>
    </source>
</evidence>
<dbReference type="Pfam" id="PF00703">
    <property type="entry name" value="Glyco_hydro_2"/>
    <property type="match status" value="1"/>
</dbReference>
<comment type="similarity">
    <text evidence="1">Belongs to the glycosyl hydrolase 2 family.</text>
</comment>
<dbReference type="InterPro" id="IPR051913">
    <property type="entry name" value="GH2_Domain-Containing"/>
</dbReference>
<dbReference type="InterPro" id="IPR006104">
    <property type="entry name" value="Glyco_hydro_2_N"/>
</dbReference>
<dbReference type="SUPFAM" id="SSF49303">
    <property type="entry name" value="beta-Galactosidase/glucuronidase domain"/>
    <property type="match status" value="1"/>
</dbReference>
<evidence type="ECO:0000256" key="4">
    <source>
        <dbReference type="SAM" id="Coils"/>
    </source>
</evidence>
<feature type="domain" description="Glycosyl hydrolases family 2 sugar binding" evidence="7">
    <location>
        <begin position="97"/>
        <end position="201"/>
    </location>
</feature>
<dbReference type="GO" id="GO:0004565">
    <property type="term" value="F:beta-galactosidase activity"/>
    <property type="evidence" value="ECO:0007669"/>
    <property type="project" value="UniProtKB-EC"/>
</dbReference>